<proteinExistence type="predicted"/>
<organism evidence="1 2">
    <name type="scientific">Ruminococcus bicirculans</name>
    <name type="common">ex Wegman et al. 2014</name>
    <dbReference type="NCBI Taxonomy" id="1160721"/>
    <lineage>
        <taxon>Bacteria</taxon>
        <taxon>Bacillati</taxon>
        <taxon>Bacillota</taxon>
        <taxon>Clostridia</taxon>
        <taxon>Eubacteriales</taxon>
        <taxon>Oscillospiraceae</taxon>
        <taxon>Ruminococcus</taxon>
    </lineage>
</organism>
<reference evidence="1" key="1">
    <citation type="submission" date="2022-06" db="EMBL/GenBank/DDBJ databases">
        <title>Isolation of gut microbiota from human fecal samples.</title>
        <authorList>
            <person name="Pamer E.G."/>
            <person name="Barat B."/>
            <person name="Waligurski E."/>
            <person name="Medina S."/>
            <person name="Paddock L."/>
            <person name="Mostad J."/>
        </authorList>
    </citation>
    <scope>NUCLEOTIDE SEQUENCE</scope>
    <source>
        <strain evidence="1">DFI.5.57</strain>
    </source>
</reference>
<protein>
    <submittedName>
        <fullName evidence="1">Uncharacterized protein</fullName>
    </submittedName>
</protein>
<dbReference type="RefSeq" id="WP_256321574.1">
    <property type="nucleotide sequence ID" value="NZ_JANGCN010000004.1"/>
</dbReference>
<dbReference type="Proteomes" id="UP001206236">
    <property type="component" value="Unassembled WGS sequence"/>
</dbReference>
<name>A0AAW5KJS5_9FIRM</name>
<dbReference type="EMBL" id="JANGCN010000004">
    <property type="protein sequence ID" value="MCQ5152199.1"/>
    <property type="molecule type" value="Genomic_DNA"/>
</dbReference>
<evidence type="ECO:0000313" key="1">
    <source>
        <dbReference type="EMBL" id="MCQ5152199.1"/>
    </source>
</evidence>
<comment type="caution">
    <text evidence="1">The sequence shown here is derived from an EMBL/GenBank/DDBJ whole genome shotgun (WGS) entry which is preliminary data.</text>
</comment>
<gene>
    <name evidence="1" type="ORF">NE632_02675</name>
</gene>
<dbReference type="AlphaFoldDB" id="A0AAW5KJS5"/>
<accession>A0AAW5KJS5</accession>
<evidence type="ECO:0000313" key="2">
    <source>
        <dbReference type="Proteomes" id="UP001206236"/>
    </source>
</evidence>
<sequence length="367" mass="43234">MTEQDVNNTLHSFDVIKQYQASGQSFEDFFEENKDLVKNEYSHEFKFIYYSHSTHRVWITDDCFLEHKRTMDFNGYTEESDEVYIKRLGVDDRYECCTIKDDDEYIAGRLTQSVSSDDIIDYLKHYGVKAAEFPFVYSSFSDNIGKENLKNAYLDTCSWEVKERYSEQQDILDFTPIDIERKTRFTMLKEELACCEQVGFDSINQALLECAKKDIFKDEILKYAVFTENEIESVKNDLSQAEIETIKRRADMVSIAKELINEFTVIEFENDADFSDLSHIPIAYTTDEILEFPINVFVDLEKMSLVKRYDNNREFDNEKYFGESEDKMYMILGNLEFDELVSVPDYVREEIEKDNALDMTNNRSLSL</sequence>